<sequence>MEGKGFIHTYWLTGPKALYTTMMEQYTSYILQAGETIASDVQEIMYDNINSITMLGYSEPRSEIKLFESQTDDSQSSVTNEQRSSPNVLNKTVSSLMATCPFSGIKLDKFI</sequence>
<organism evidence="1 3">
    <name type="scientific">Didymodactylos carnosus</name>
    <dbReference type="NCBI Taxonomy" id="1234261"/>
    <lineage>
        <taxon>Eukaryota</taxon>
        <taxon>Metazoa</taxon>
        <taxon>Spiralia</taxon>
        <taxon>Gnathifera</taxon>
        <taxon>Rotifera</taxon>
        <taxon>Eurotatoria</taxon>
        <taxon>Bdelloidea</taxon>
        <taxon>Philodinida</taxon>
        <taxon>Philodinidae</taxon>
        <taxon>Didymodactylos</taxon>
    </lineage>
</organism>
<protein>
    <submittedName>
        <fullName evidence="1">Uncharacterized protein</fullName>
    </submittedName>
</protein>
<gene>
    <name evidence="1" type="ORF">OVA965_LOCUS31592</name>
    <name evidence="2" type="ORF">TMI583_LOCUS32432</name>
</gene>
<dbReference type="Proteomes" id="UP000677228">
    <property type="component" value="Unassembled WGS sequence"/>
</dbReference>
<evidence type="ECO:0000313" key="2">
    <source>
        <dbReference type="EMBL" id="CAF4178544.1"/>
    </source>
</evidence>
<dbReference type="EMBL" id="CAJNOK010023889">
    <property type="protein sequence ID" value="CAF1369189.1"/>
    <property type="molecule type" value="Genomic_DNA"/>
</dbReference>
<evidence type="ECO:0000313" key="3">
    <source>
        <dbReference type="Proteomes" id="UP000677228"/>
    </source>
</evidence>
<proteinExistence type="predicted"/>
<dbReference type="AlphaFoldDB" id="A0A8S2F8H2"/>
<accession>A0A8S2F8H2</accession>
<comment type="caution">
    <text evidence="1">The sequence shown here is derived from an EMBL/GenBank/DDBJ whole genome shotgun (WGS) entry which is preliminary data.</text>
</comment>
<evidence type="ECO:0000313" key="1">
    <source>
        <dbReference type="EMBL" id="CAF1369189.1"/>
    </source>
</evidence>
<name>A0A8S2F8H2_9BILA</name>
<dbReference type="EMBL" id="CAJOBA010045562">
    <property type="protein sequence ID" value="CAF4178544.1"/>
    <property type="molecule type" value="Genomic_DNA"/>
</dbReference>
<dbReference type="Proteomes" id="UP000682733">
    <property type="component" value="Unassembled WGS sequence"/>
</dbReference>
<reference evidence="1" key="1">
    <citation type="submission" date="2021-02" db="EMBL/GenBank/DDBJ databases">
        <authorList>
            <person name="Nowell W R."/>
        </authorList>
    </citation>
    <scope>NUCLEOTIDE SEQUENCE</scope>
</reference>